<dbReference type="AlphaFoldDB" id="A0A1V3WBY1"/>
<name>A0A1V3WBY1_MYCKA</name>
<dbReference type="EMBL" id="MVBN01000016">
    <property type="protein sequence ID" value="OOK63781.1"/>
    <property type="molecule type" value="Genomic_DNA"/>
</dbReference>
<gene>
    <name evidence="2" type="ORF">BZL29_8447</name>
</gene>
<sequence>MYDAALMGRSRPATATGSTALRQLSYSQECGGERANTSRHRHRT</sequence>
<proteinExistence type="predicted"/>
<dbReference type="Proteomes" id="UP000188532">
    <property type="component" value="Unassembled WGS sequence"/>
</dbReference>
<protein>
    <submittedName>
        <fullName evidence="2">Uncharacterized protein</fullName>
    </submittedName>
</protein>
<reference evidence="2 3" key="1">
    <citation type="submission" date="2017-02" db="EMBL/GenBank/DDBJ databases">
        <title>Complete genome sequences of Mycobacterium kansasii strains isolated from rhesus macaques.</title>
        <authorList>
            <person name="Panda A."/>
            <person name="Nagaraj S."/>
            <person name="Zhao X."/>
            <person name="Tettelin H."/>
            <person name="Detolla L.J."/>
        </authorList>
    </citation>
    <scope>NUCLEOTIDE SEQUENCE [LARGE SCALE GENOMIC DNA]</scope>
    <source>
        <strain evidence="2 3">11-3469</strain>
    </source>
</reference>
<feature type="region of interest" description="Disordered" evidence="1">
    <location>
        <begin position="1"/>
        <end position="44"/>
    </location>
</feature>
<feature type="compositionally biased region" description="Polar residues" evidence="1">
    <location>
        <begin position="13"/>
        <end position="28"/>
    </location>
</feature>
<evidence type="ECO:0000313" key="3">
    <source>
        <dbReference type="Proteomes" id="UP000188532"/>
    </source>
</evidence>
<accession>A0A1V3WBY1</accession>
<comment type="caution">
    <text evidence="2">The sequence shown here is derived from an EMBL/GenBank/DDBJ whole genome shotgun (WGS) entry which is preliminary data.</text>
</comment>
<evidence type="ECO:0000313" key="2">
    <source>
        <dbReference type="EMBL" id="OOK63781.1"/>
    </source>
</evidence>
<evidence type="ECO:0000256" key="1">
    <source>
        <dbReference type="SAM" id="MobiDB-lite"/>
    </source>
</evidence>
<organism evidence="2 3">
    <name type="scientific">Mycobacterium kansasii</name>
    <dbReference type="NCBI Taxonomy" id="1768"/>
    <lineage>
        <taxon>Bacteria</taxon>
        <taxon>Bacillati</taxon>
        <taxon>Actinomycetota</taxon>
        <taxon>Actinomycetes</taxon>
        <taxon>Mycobacteriales</taxon>
        <taxon>Mycobacteriaceae</taxon>
        <taxon>Mycobacterium</taxon>
    </lineage>
</organism>